<evidence type="ECO:0000313" key="2">
    <source>
        <dbReference type="Proteomes" id="UP000095281"/>
    </source>
</evidence>
<protein>
    <submittedName>
        <fullName evidence="3">FUT8_N_cat domain-containing protein</fullName>
    </submittedName>
</protein>
<dbReference type="Proteomes" id="UP000095281">
    <property type="component" value="Unplaced"/>
</dbReference>
<sequence length="93" mass="11130">MVLENDGKKWNYDFKWTDVFQQITSCSYEKHVRPFLPLPKYNNINQQDKIVFLRRRFEVPPLPHSPEAVPLELKEILIKHHTNPPAWFMGQVV</sequence>
<dbReference type="InterPro" id="IPR045573">
    <property type="entry name" value="Fut8_N_cat"/>
</dbReference>
<dbReference type="Pfam" id="PF19745">
    <property type="entry name" value="FUT8_N_cat"/>
    <property type="match status" value="1"/>
</dbReference>
<accession>A0A1I8B985</accession>
<feature type="domain" description="Alpha-(1,6)-fucosyltransferase N- and catalytic" evidence="1">
    <location>
        <begin position="2"/>
        <end position="93"/>
    </location>
</feature>
<proteinExistence type="predicted"/>
<keyword evidence="2" id="KW-1185">Reference proteome</keyword>
<evidence type="ECO:0000313" key="3">
    <source>
        <dbReference type="WBParaSite" id="MhA1_Contig1607.frz3.gene10"/>
    </source>
</evidence>
<name>A0A1I8B985_MELHA</name>
<organism evidence="2 3">
    <name type="scientific">Meloidogyne hapla</name>
    <name type="common">Root-knot nematode worm</name>
    <dbReference type="NCBI Taxonomy" id="6305"/>
    <lineage>
        <taxon>Eukaryota</taxon>
        <taxon>Metazoa</taxon>
        <taxon>Ecdysozoa</taxon>
        <taxon>Nematoda</taxon>
        <taxon>Chromadorea</taxon>
        <taxon>Rhabditida</taxon>
        <taxon>Tylenchina</taxon>
        <taxon>Tylenchomorpha</taxon>
        <taxon>Tylenchoidea</taxon>
        <taxon>Meloidogynidae</taxon>
        <taxon>Meloidogyninae</taxon>
        <taxon>Meloidogyne</taxon>
    </lineage>
</organism>
<evidence type="ECO:0000259" key="1">
    <source>
        <dbReference type="Pfam" id="PF19745"/>
    </source>
</evidence>
<dbReference type="WBParaSite" id="MhA1_Contig1607.frz3.gene10">
    <property type="protein sequence ID" value="MhA1_Contig1607.frz3.gene10"/>
    <property type="gene ID" value="MhA1_Contig1607.frz3.gene10"/>
</dbReference>
<reference evidence="3" key="1">
    <citation type="submission" date="2016-11" db="UniProtKB">
        <authorList>
            <consortium name="WormBaseParasite"/>
        </authorList>
    </citation>
    <scope>IDENTIFICATION</scope>
</reference>
<dbReference type="AlphaFoldDB" id="A0A1I8B985"/>